<dbReference type="GO" id="GO:0097367">
    <property type="term" value="F:carbohydrate derivative binding"/>
    <property type="evidence" value="ECO:0007669"/>
    <property type="project" value="InterPro"/>
</dbReference>
<comment type="caution">
    <text evidence="13">The sequence shown here is derived from an EMBL/GenBank/DDBJ whole genome shotgun (WGS) entry which is preliminary data.</text>
</comment>
<dbReference type="SUPFAM" id="SSF56235">
    <property type="entry name" value="N-terminal nucleophile aminohydrolases (Ntn hydrolases)"/>
    <property type="match status" value="1"/>
</dbReference>
<dbReference type="GO" id="GO:0046349">
    <property type="term" value="P:amino sugar biosynthetic process"/>
    <property type="evidence" value="ECO:0007669"/>
    <property type="project" value="UniProtKB-ARBA"/>
</dbReference>
<dbReference type="InterPro" id="IPR035490">
    <property type="entry name" value="GlmS/FrlB_SIS"/>
</dbReference>
<feature type="active site" description="Nucleophile; for GATase activity" evidence="10">
    <location>
        <position position="2"/>
    </location>
</feature>
<dbReference type="GO" id="GO:0004360">
    <property type="term" value="F:glutamine-fructose-6-phosphate transaminase (isomerizing) activity"/>
    <property type="evidence" value="ECO:0007669"/>
    <property type="project" value="UniProtKB-UniRule"/>
</dbReference>
<keyword evidence="7 10" id="KW-0808">Transferase</keyword>
<dbReference type="CDD" id="cd05008">
    <property type="entry name" value="SIS_GlmS_GlmD_1"/>
    <property type="match status" value="1"/>
</dbReference>
<organism evidence="13 14">
    <name type="scientific">Solimonas fluminis</name>
    <dbReference type="NCBI Taxonomy" id="2086571"/>
    <lineage>
        <taxon>Bacteria</taxon>
        <taxon>Pseudomonadati</taxon>
        <taxon>Pseudomonadota</taxon>
        <taxon>Gammaproteobacteria</taxon>
        <taxon>Nevskiales</taxon>
        <taxon>Nevskiaceae</taxon>
        <taxon>Solimonas</taxon>
    </lineage>
</organism>
<dbReference type="PROSITE" id="PS51464">
    <property type="entry name" value="SIS"/>
    <property type="match status" value="2"/>
</dbReference>
<evidence type="ECO:0000256" key="5">
    <source>
        <dbReference type="ARBA" id="ARBA00022490"/>
    </source>
</evidence>
<dbReference type="SUPFAM" id="SSF53697">
    <property type="entry name" value="SIS domain"/>
    <property type="match status" value="1"/>
</dbReference>
<feature type="domain" description="Glutamine amidotransferase type-2" evidence="11">
    <location>
        <begin position="2"/>
        <end position="219"/>
    </location>
</feature>
<evidence type="ECO:0000256" key="2">
    <source>
        <dbReference type="ARBA" id="ARBA00004496"/>
    </source>
</evidence>
<dbReference type="InterPro" id="IPR001347">
    <property type="entry name" value="SIS_dom"/>
</dbReference>
<evidence type="ECO:0000256" key="7">
    <source>
        <dbReference type="ARBA" id="ARBA00022679"/>
    </source>
</evidence>
<dbReference type="GO" id="GO:0005829">
    <property type="term" value="C:cytosol"/>
    <property type="evidence" value="ECO:0007669"/>
    <property type="project" value="TreeGrafter"/>
</dbReference>
<dbReference type="CDD" id="cd00714">
    <property type="entry name" value="GFAT"/>
    <property type="match status" value="1"/>
</dbReference>
<dbReference type="PROSITE" id="PS51278">
    <property type="entry name" value="GATASE_TYPE_2"/>
    <property type="match status" value="1"/>
</dbReference>
<dbReference type="InterPro" id="IPR029055">
    <property type="entry name" value="Ntn_hydrolases_N"/>
</dbReference>
<dbReference type="PANTHER" id="PTHR10937">
    <property type="entry name" value="GLUCOSAMINE--FRUCTOSE-6-PHOSPHATE AMINOTRANSFERASE, ISOMERIZING"/>
    <property type="match status" value="1"/>
</dbReference>
<keyword evidence="6 10" id="KW-0032">Aminotransferase</keyword>
<comment type="subcellular location">
    <subcellularLocation>
        <location evidence="2 10">Cytoplasm</location>
    </subcellularLocation>
</comment>
<dbReference type="FunFam" id="3.40.50.10490:FF:000002">
    <property type="entry name" value="Glutamine--fructose-6-phosphate aminotransferase [isomerizing]"/>
    <property type="match status" value="1"/>
</dbReference>
<accession>A0A2S5TIZ5</accession>
<dbReference type="Pfam" id="PF01380">
    <property type="entry name" value="SIS"/>
    <property type="match status" value="2"/>
</dbReference>
<feature type="initiator methionine" description="Removed" evidence="10">
    <location>
        <position position="1"/>
    </location>
</feature>
<dbReference type="Pfam" id="PF13522">
    <property type="entry name" value="GATase_6"/>
    <property type="match status" value="1"/>
</dbReference>
<dbReference type="InterPro" id="IPR035466">
    <property type="entry name" value="GlmS/AgaS_SIS"/>
</dbReference>
<dbReference type="OrthoDB" id="9761808at2"/>
<dbReference type="InterPro" id="IPR005855">
    <property type="entry name" value="GFAT"/>
</dbReference>
<dbReference type="GO" id="GO:0005975">
    <property type="term" value="P:carbohydrate metabolic process"/>
    <property type="evidence" value="ECO:0007669"/>
    <property type="project" value="UniProtKB-UniRule"/>
</dbReference>
<dbReference type="InterPro" id="IPR047084">
    <property type="entry name" value="GFAT_N"/>
</dbReference>
<keyword evidence="8" id="KW-0677">Repeat</keyword>
<comment type="catalytic activity">
    <reaction evidence="1 10">
        <text>D-fructose 6-phosphate + L-glutamine = D-glucosamine 6-phosphate + L-glutamate</text>
        <dbReference type="Rhea" id="RHEA:13237"/>
        <dbReference type="ChEBI" id="CHEBI:29985"/>
        <dbReference type="ChEBI" id="CHEBI:58359"/>
        <dbReference type="ChEBI" id="CHEBI:58725"/>
        <dbReference type="ChEBI" id="CHEBI:61527"/>
        <dbReference type="EC" id="2.6.1.16"/>
    </reaction>
</comment>
<evidence type="ECO:0000259" key="12">
    <source>
        <dbReference type="PROSITE" id="PS51464"/>
    </source>
</evidence>
<sequence>MCGLVGAVADRNVVPVLMDALQRLEYRGYDSAGLALLDGGRGVAVERCVGRVSELARRLGSVDLRGGLGIGHTRWATHGEPAERNAHPHVSRGEVAVVHNGIIENYRELKRALQAEGYVFLSDTDTEVIAHLVHRHLQDRQPLVEALRAASAELKGAYAVAVVAVSDPETLVVTRRGSPLVIGIGEDGHYVASDVTALLPVTGRFVFLEEGDVAELSRGAISIRDQEGAPAQRPPRQLALSSEDVDKGAYRHYMHKEIHEQPRALADSLQDRHTGARVLEDGLGFHARGLVKRVRAIHLVACGTSHHAGLVARYWLEAMTGLPCSVELASEFRYRLPAVPRGCLFVGISQSGETADTLAALRYAKESGYLSTLAICNVAESSLMREADLGLLTRAGPELGVASTKAFTTQLSALLLLTALLSRRNGPIASAEGSILRRLAGAPAAVEAALRLEPQIEKLARQIARHNHALFVGRGPMYPVAQEGALKLKEISYIHAEAYAAGELKHGPLALVDEHMPVIALAPHNDCLDKLQSNLQEIAARGGRIHVFADRACGMEDGPGMQVIAMPEADELLAPLSYTVALQLLAYHVALLRGTDVDRPRNLAKSVTVE</sequence>
<name>A0A2S5TIZ5_9GAMM</name>
<dbReference type="EMBL" id="PSNW01000002">
    <property type="protein sequence ID" value="PPE74912.1"/>
    <property type="molecule type" value="Genomic_DNA"/>
</dbReference>
<dbReference type="RefSeq" id="WP_104229139.1">
    <property type="nucleotide sequence ID" value="NZ_PSNW01000002.1"/>
</dbReference>
<evidence type="ECO:0000313" key="14">
    <source>
        <dbReference type="Proteomes" id="UP000238220"/>
    </source>
</evidence>
<comment type="subunit">
    <text evidence="10">Homodimer.</text>
</comment>
<dbReference type="GO" id="GO:0006487">
    <property type="term" value="P:protein N-linked glycosylation"/>
    <property type="evidence" value="ECO:0007669"/>
    <property type="project" value="TreeGrafter"/>
</dbReference>
<dbReference type="CDD" id="cd05009">
    <property type="entry name" value="SIS_GlmS_GlmD_2"/>
    <property type="match status" value="1"/>
</dbReference>
<dbReference type="NCBIfam" id="TIGR01135">
    <property type="entry name" value="glmS"/>
    <property type="match status" value="1"/>
</dbReference>
<dbReference type="FunFam" id="3.40.50.10490:FF:000001">
    <property type="entry name" value="Glutamine--fructose-6-phosphate aminotransferase [isomerizing]"/>
    <property type="match status" value="1"/>
</dbReference>
<protein>
    <recommendedName>
        <fullName evidence="4 10">Glutamine--fructose-6-phosphate aminotransferase [isomerizing]</fullName>
        <ecNumber evidence="3 10">2.6.1.16</ecNumber>
    </recommendedName>
    <alternativeName>
        <fullName evidence="10">D-fructose-6-phosphate amidotransferase</fullName>
    </alternativeName>
    <alternativeName>
        <fullName evidence="10">GFAT</fullName>
    </alternativeName>
    <alternativeName>
        <fullName evidence="10">Glucosamine-6-phosphate synthase</fullName>
    </alternativeName>
    <alternativeName>
        <fullName evidence="10">Hexosephosphate aminotransferase</fullName>
    </alternativeName>
    <alternativeName>
        <fullName evidence="10">L-glutamine--D-fructose-6-phosphate amidotransferase</fullName>
    </alternativeName>
</protein>
<evidence type="ECO:0000259" key="11">
    <source>
        <dbReference type="PROSITE" id="PS51278"/>
    </source>
</evidence>
<evidence type="ECO:0000256" key="9">
    <source>
        <dbReference type="ARBA" id="ARBA00022962"/>
    </source>
</evidence>
<comment type="function">
    <text evidence="10">Catalyzes the first step in hexosamine metabolism, converting fructose-6P into glucosamine-6P using glutamine as a nitrogen source.</text>
</comment>
<dbReference type="InterPro" id="IPR046348">
    <property type="entry name" value="SIS_dom_sf"/>
</dbReference>
<dbReference type="Proteomes" id="UP000238220">
    <property type="component" value="Unassembled WGS sequence"/>
</dbReference>
<evidence type="ECO:0000256" key="1">
    <source>
        <dbReference type="ARBA" id="ARBA00001031"/>
    </source>
</evidence>
<reference evidence="13 14" key="1">
    <citation type="submission" date="2018-02" db="EMBL/GenBank/DDBJ databases">
        <title>Genome sequencing of Solimonas sp. HR-BB.</title>
        <authorList>
            <person name="Lee Y."/>
            <person name="Jeon C.O."/>
        </authorList>
    </citation>
    <scope>NUCLEOTIDE SEQUENCE [LARGE SCALE GENOMIC DNA]</scope>
    <source>
        <strain evidence="13 14">HR-BB</strain>
    </source>
</reference>
<dbReference type="InterPro" id="IPR017932">
    <property type="entry name" value="GATase_2_dom"/>
</dbReference>
<feature type="domain" description="SIS" evidence="12">
    <location>
        <begin position="287"/>
        <end position="427"/>
    </location>
</feature>
<dbReference type="PANTHER" id="PTHR10937:SF0">
    <property type="entry name" value="GLUTAMINE--FRUCTOSE-6-PHOSPHATE TRANSAMINASE (ISOMERIZING)"/>
    <property type="match status" value="1"/>
</dbReference>
<dbReference type="GO" id="GO:0006047">
    <property type="term" value="P:UDP-N-acetylglucosamine metabolic process"/>
    <property type="evidence" value="ECO:0007669"/>
    <property type="project" value="TreeGrafter"/>
</dbReference>
<keyword evidence="9" id="KW-0315">Glutamine amidotransferase</keyword>
<proteinExistence type="inferred from homology"/>
<evidence type="ECO:0000256" key="10">
    <source>
        <dbReference type="HAMAP-Rule" id="MF_00164"/>
    </source>
</evidence>
<keyword evidence="14" id="KW-1185">Reference proteome</keyword>
<gene>
    <name evidence="10 13" type="primary">glmS</name>
    <name evidence="13" type="ORF">C3942_04340</name>
</gene>
<evidence type="ECO:0000256" key="6">
    <source>
        <dbReference type="ARBA" id="ARBA00022576"/>
    </source>
</evidence>
<feature type="active site" description="For Fru-6P isomerization activity" evidence="10">
    <location>
        <position position="605"/>
    </location>
</feature>
<dbReference type="EC" id="2.6.1.16" evidence="3 10"/>
<dbReference type="Gene3D" id="3.40.50.10490">
    <property type="entry name" value="Glucose-6-phosphate isomerase like protein, domain 1"/>
    <property type="match status" value="2"/>
</dbReference>
<dbReference type="AlphaFoldDB" id="A0A2S5TIZ5"/>
<dbReference type="FunFam" id="3.60.20.10:FF:000006">
    <property type="entry name" value="Glutamine--fructose-6-phosphate aminotransferase [isomerizing]"/>
    <property type="match status" value="1"/>
</dbReference>
<feature type="domain" description="SIS" evidence="12">
    <location>
        <begin position="459"/>
        <end position="600"/>
    </location>
</feature>
<dbReference type="NCBIfam" id="NF001484">
    <property type="entry name" value="PRK00331.1"/>
    <property type="match status" value="1"/>
</dbReference>
<dbReference type="HAMAP" id="MF_00164">
    <property type="entry name" value="GlmS"/>
    <property type="match status" value="1"/>
</dbReference>
<evidence type="ECO:0000313" key="13">
    <source>
        <dbReference type="EMBL" id="PPE74912.1"/>
    </source>
</evidence>
<evidence type="ECO:0000256" key="8">
    <source>
        <dbReference type="ARBA" id="ARBA00022737"/>
    </source>
</evidence>
<evidence type="ECO:0000256" key="3">
    <source>
        <dbReference type="ARBA" id="ARBA00012916"/>
    </source>
</evidence>
<dbReference type="GO" id="GO:0006002">
    <property type="term" value="P:fructose 6-phosphate metabolic process"/>
    <property type="evidence" value="ECO:0007669"/>
    <property type="project" value="TreeGrafter"/>
</dbReference>
<evidence type="ECO:0000256" key="4">
    <source>
        <dbReference type="ARBA" id="ARBA00016090"/>
    </source>
</evidence>
<dbReference type="Gene3D" id="3.60.20.10">
    <property type="entry name" value="Glutamine Phosphoribosylpyrophosphate, subunit 1, domain 1"/>
    <property type="match status" value="1"/>
</dbReference>
<keyword evidence="5 10" id="KW-0963">Cytoplasm</keyword>